<dbReference type="CDD" id="cd02440">
    <property type="entry name" value="AdoMet_MTases"/>
    <property type="match status" value="1"/>
</dbReference>
<keyword evidence="2" id="KW-1185">Reference proteome</keyword>
<dbReference type="EMBL" id="FNPI01000003">
    <property type="protein sequence ID" value="SDY68778.1"/>
    <property type="molecule type" value="Genomic_DNA"/>
</dbReference>
<protein>
    <submittedName>
        <fullName evidence="1">Putative SAM-dependent methyltransferase</fullName>
    </submittedName>
</protein>
<dbReference type="PANTHER" id="PTHR36112:SF1">
    <property type="entry name" value="RIBOSOMAL RNA SMALL SUBUNIT METHYLTRANSFERASE J"/>
    <property type="match status" value="1"/>
</dbReference>
<dbReference type="PANTHER" id="PTHR36112">
    <property type="entry name" value="RIBOSOMAL RNA SMALL SUBUNIT METHYLTRANSFERASE J"/>
    <property type="match status" value="1"/>
</dbReference>
<evidence type="ECO:0000313" key="2">
    <source>
        <dbReference type="Proteomes" id="UP000198935"/>
    </source>
</evidence>
<name>A0A1H3LXP1_9BACI</name>
<keyword evidence="1" id="KW-0489">Methyltransferase</keyword>
<dbReference type="InterPro" id="IPR029063">
    <property type="entry name" value="SAM-dependent_MTases_sf"/>
</dbReference>
<keyword evidence="1" id="KW-0808">Transferase</keyword>
<evidence type="ECO:0000313" key="1">
    <source>
        <dbReference type="EMBL" id="SDY68778.1"/>
    </source>
</evidence>
<dbReference type="Proteomes" id="UP000198935">
    <property type="component" value="Unassembled WGS sequence"/>
</dbReference>
<dbReference type="InterPro" id="IPR007536">
    <property type="entry name" value="16SrRNA_methylTrfase_J"/>
</dbReference>
<dbReference type="AlphaFoldDB" id="A0A1H3LXP1"/>
<dbReference type="Pfam" id="PF04445">
    <property type="entry name" value="SAM_MT"/>
    <property type="match status" value="1"/>
</dbReference>
<dbReference type="SUPFAM" id="SSF53335">
    <property type="entry name" value="S-adenosyl-L-methionine-dependent methyltransferases"/>
    <property type="match status" value="1"/>
</dbReference>
<organism evidence="1 2">
    <name type="scientific">Evansella caseinilytica</name>
    <dbReference type="NCBI Taxonomy" id="1503961"/>
    <lineage>
        <taxon>Bacteria</taxon>
        <taxon>Bacillati</taxon>
        <taxon>Bacillota</taxon>
        <taxon>Bacilli</taxon>
        <taxon>Bacillales</taxon>
        <taxon>Bacillaceae</taxon>
        <taxon>Evansella</taxon>
    </lineage>
</organism>
<gene>
    <name evidence="1" type="ORF">SAMN05421736_10335</name>
</gene>
<accession>A0A1H3LXP1</accession>
<sequence>MTEFIVTTSTRPNGKIIKEAMTTAEELSVPYVRREKRSAASIMAQYNAGIMIIGKDSFVVHAVPHSPPFFFHPNAAMLRAKRWLTAKRDAMIDACQLERGDRFLDGTLGLASDAILASLAVGSEGKVIGVEMSPILAYVVKKGLQFYHSNVETIDGAMRRIQVMNMSHISWLGEAPSKSVDVVYFDPMFQEAIQGSDGFDIMRPLTRNVPITSETIREASRVARKRVVMKDHFRSRRFQELGFQVQIRPSATYHFGTIEM</sequence>
<dbReference type="OrthoDB" id="1653798at2"/>
<reference evidence="2" key="1">
    <citation type="submission" date="2016-10" db="EMBL/GenBank/DDBJ databases">
        <authorList>
            <person name="Varghese N."/>
            <person name="Submissions S."/>
        </authorList>
    </citation>
    <scope>NUCLEOTIDE SEQUENCE [LARGE SCALE GENOMIC DNA]</scope>
    <source>
        <strain evidence="2">SP</strain>
    </source>
</reference>
<dbReference type="GO" id="GO:0008990">
    <property type="term" value="F:rRNA (guanine-N2-)-methyltransferase activity"/>
    <property type="evidence" value="ECO:0007669"/>
    <property type="project" value="InterPro"/>
</dbReference>
<dbReference type="STRING" id="1503961.SAMN05421736_10335"/>
<dbReference type="Gene3D" id="3.40.50.150">
    <property type="entry name" value="Vaccinia Virus protein VP39"/>
    <property type="match status" value="1"/>
</dbReference>
<proteinExistence type="predicted"/>